<evidence type="ECO:0000313" key="6">
    <source>
        <dbReference type="EMBL" id="CEK65142.1"/>
    </source>
</evidence>
<accession>A0A0B6Z9T8</accession>
<dbReference type="PANTHER" id="PTHR10671">
    <property type="entry name" value="EPITHELIAL MEMBRANE PROTEIN-RELATED"/>
    <property type="match status" value="1"/>
</dbReference>
<organism evidence="6">
    <name type="scientific">Arion vulgaris</name>
    <dbReference type="NCBI Taxonomy" id="1028688"/>
    <lineage>
        <taxon>Eukaryota</taxon>
        <taxon>Metazoa</taxon>
        <taxon>Spiralia</taxon>
        <taxon>Lophotrochozoa</taxon>
        <taxon>Mollusca</taxon>
        <taxon>Gastropoda</taxon>
        <taxon>Heterobranchia</taxon>
        <taxon>Euthyneura</taxon>
        <taxon>Panpulmonata</taxon>
        <taxon>Eupulmonata</taxon>
        <taxon>Stylommatophora</taxon>
        <taxon>Helicina</taxon>
        <taxon>Arionoidea</taxon>
        <taxon>Arionidae</taxon>
        <taxon>Arion</taxon>
    </lineage>
</organism>
<comment type="subcellular location">
    <subcellularLocation>
        <location evidence="1">Membrane</location>
        <topology evidence="1">Multi-pass membrane protein</topology>
    </subcellularLocation>
</comment>
<evidence type="ECO:0000256" key="3">
    <source>
        <dbReference type="ARBA" id="ARBA00022989"/>
    </source>
</evidence>
<dbReference type="GO" id="GO:0005886">
    <property type="term" value="C:plasma membrane"/>
    <property type="evidence" value="ECO:0007669"/>
    <property type="project" value="TreeGrafter"/>
</dbReference>
<gene>
    <name evidence="6" type="primary">ORF54058</name>
</gene>
<keyword evidence="4 5" id="KW-0472">Membrane</keyword>
<protein>
    <submittedName>
        <fullName evidence="6">Uncharacterized protein</fullName>
    </submittedName>
</protein>
<evidence type="ECO:0000256" key="5">
    <source>
        <dbReference type="SAM" id="Phobius"/>
    </source>
</evidence>
<keyword evidence="3 5" id="KW-1133">Transmembrane helix</keyword>
<feature type="transmembrane region" description="Helical" evidence="5">
    <location>
        <begin position="9"/>
        <end position="30"/>
    </location>
</feature>
<name>A0A0B6Z9T8_9EUPU</name>
<dbReference type="EMBL" id="HACG01018277">
    <property type="protein sequence ID" value="CEK65142.1"/>
    <property type="molecule type" value="Transcribed_RNA"/>
</dbReference>
<evidence type="ECO:0000256" key="1">
    <source>
        <dbReference type="ARBA" id="ARBA00004141"/>
    </source>
</evidence>
<sequence length="268" mass="30297">MVFVKITHALFGVGSGCLLVGVILNILSAASREWTSFSDGSTSGLWTECTAAGACVPVNSTDWLVVVRAMMILSIIVSGTAVFAVAIHVVYVCRKKVNRIWVTIVGTFLTFFAVVLNVIGILFYHIKIWSEAAQLIANLRHGYSFWLCVAATVLFFLTAFFLFITSILIFLSRKKEHKRDNILTTANYNWKADNSDNDMYMRSNMNDYLGKKDSYFVNNDYIYYNSMNTPPGVYRYGGTPSRSHERRYNSDFRISPVSSFRQPILYIA</sequence>
<dbReference type="Gene3D" id="1.20.140.150">
    <property type="match status" value="1"/>
</dbReference>
<dbReference type="PANTHER" id="PTHR10671:SF108">
    <property type="entry name" value="CLAUDIN FAMILY PROTEIN-RELATED"/>
    <property type="match status" value="1"/>
</dbReference>
<feature type="transmembrane region" description="Helical" evidence="5">
    <location>
        <begin position="144"/>
        <end position="171"/>
    </location>
</feature>
<proteinExistence type="predicted"/>
<dbReference type="InterPro" id="IPR050579">
    <property type="entry name" value="PMP-22/EMP/MP20-like"/>
</dbReference>
<feature type="transmembrane region" description="Helical" evidence="5">
    <location>
        <begin position="69"/>
        <end position="93"/>
    </location>
</feature>
<dbReference type="Pfam" id="PF00822">
    <property type="entry name" value="PMP22_Claudin"/>
    <property type="match status" value="1"/>
</dbReference>
<feature type="transmembrane region" description="Helical" evidence="5">
    <location>
        <begin position="100"/>
        <end position="124"/>
    </location>
</feature>
<evidence type="ECO:0000256" key="4">
    <source>
        <dbReference type="ARBA" id="ARBA00023136"/>
    </source>
</evidence>
<evidence type="ECO:0000256" key="2">
    <source>
        <dbReference type="ARBA" id="ARBA00022692"/>
    </source>
</evidence>
<dbReference type="AlphaFoldDB" id="A0A0B6Z9T8"/>
<dbReference type="PROSITE" id="PS51257">
    <property type="entry name" value="PROKAR_LIPOPROTEIN"/>
    <property type="match status" value="1"/>
</dbReference>
<reference evidence="6" key="1">
    <citation type="submission" date="2014-12" db="EMBL/GenBank/DDBJ databases">
        <title>Insight into the proteome of Arion vulgaris.</title>
        <authorList>
            <person name="Aradska J."/>
            <person name="Bulat T."/>
            <person name="Smidak R."/>
            <person name="Sarate P."/>
            <person name="Gangsoo J."/>
            <person name="Sialana F."/>
            <person name="Bilban M."/>
            <person name="Lubec G."/>
        </authorList>
    </citation>
    <scope>NUCLEOTIDE SEQUENCE</scope>
    <source>
        <tissue evidence="6">Skin</tissue>
    </source>
</reference>
<dbReference type="InterPro" id="IPR004031">
    <property type="entry name" value="PMP22/EMP/MP20/Claudin"/>
</dbReference>
<keyword evidence="2 5" id="KW-0812">Transmembrane</keyword>